<comment type="catalytic activity">
    <reaction evidence="1">
        <text>Hydrolyzes the link between N-acetylmuramoyl residues and L-amino acid residues in certain cell-wall glycopeptides.</text>
        <dbReference type="EC" id="3.5.1.28"/>
    </reaction>
</comment>
<dbReference type="RefSeq" id="WP_377095051.1">
    <property type="nucleotide sequence ID" value="NZ_JBHSJM010000001.1"/>
</dbReference>
<reference evidence="7" key="1">
    <citation type="journal article" date="2019" name="Int. J. Syst. Evol. Microbiol.">
        <title>The Global Catalogue of Microorganisms (GCM) 10K type strain sequencing project: providing services to taxonomists for standard genome sequencing and annotation.</title>
        <authorList>
            <consortium name="The Broad Institute Genomics Platform"/>
            <consortium name="The Broad Institute Genome Sequencing Center for Infectious Disease"/>
            <person name="Wu L."/>
            <person name="Ma J."/>
        </authorList>
    </citation>
    <scope>NUCLEOTIDE SEQUENCE [LARGE SCALE GENOMIC DNA]</scope>
    <source>
        <strain evidence="7">JCM 16545</strain>
    </source>
</reference>
<accession>A0ABW5DY97</accession>
<evidence type="ECO:0000256" key="1">
    <source>
        <dbReference type="ARBA" id="ARBA00001561"/>
    </source>
</evidence>
<dbReference type="SUPFAM" id="SSF53187">
    <property type="entry name" value="Zn-dependent exopeptidases"/>
    <property type="match status" value="1"/>
</dbReference>
<evidence type="ECO:0000313" key="7">
    <source>
        <dbReference type="Proteomes" id="UP001597297"/>
    </source>
</evidence>
<keyword evidence="3 6" id="KW-0378">Hydrolase</keyword>
<dbReference type="InterPro" id="IPR050695">
    <property type="entry name" value="N-acetylmuramoyl_amidase_3"/>
</dbReference>
<evidence type="ECO:0000256" key="4">
    <source>
        <dbReference type="SAM" id="SignalP"/>
    </source>
</evidence>
<protein>
    <recommendedName>
        <fullName evidence="2">N-acetylmuramoyl-L-alanine amidase</fullName>
        <ecNumber evidence="2">3.5.1.28</ecNumber>
    </recommendedName>
</protein>
<dbReference type="GO" id="GO:0008745">
    <property type="term" value="F:N-acetylmuramoyl-L-alanine amidase activity"/>
    <property type="evidence" value="ECO:0007669"/>
    <property type="project" value="UniProtKB-EC"/>
</dbReference>
<proteinExistence type="predicted"/>
<evidence type="ECO:0000259" key="5">
    <source>
        <dbReference type="SMART" id="SM00646"/>
    </source>
</evidence>
<dbReference type="EMBL" id="JBHUJC010000003">
    <property type="protein sequence ID" value="MFD2275292.1"/>
    <property type="molecule type" value="Genomic_DNA"/>
</dbReference>
<feature type="signal peptide" evidence="4">
    <location>
        <begin position="1"/>
        <end position="19"/>
    </location>
</feature>
<dbReference type="SMART" id="SM00646">
    <property type="entry name" value="Ami_3"/>
    <property type="match status" value="1"/>
</dbReference>
<evidence type="ECO:0000256" key="3">
    <source>
        <dbReference type="ARBA" id="ARBA00022801"/>
    </source>
</evidence>
<feature type="domain" description="MurNAc-LAA" evidence="5">
    <location>
        <begin position="83"/>
        <end position="192"/>
    </location>
</feature>
<keyword evidence="4" id="KW-0732">Signal</keyword>
<organism evidence="6 7">
    <name type="scientific">Rubritalea spongiae</name>
    <dbReference type="NCBI Taxonomy" id="430797"/>
    <lineage>
        <taxon>Bacteria</taxon>
        <taxon>Pseudomonadati</taxon>
        <taxon>Verrucomicrobiota</taxon>
        <taxon>Verrucomicrobiia</taxon>
        <taxon>Verrucomicrobiales</taxon>
        <taxon>Rubritaleaceae</taxon>
        <taxon>Rubritalea</taxon>
    </lineage>
</organism>
<comment type="caution">
    <text evidence="6">The sequence shown here is derived from an EMBL/GenBank/DDBJ whole genome shotgun (WGS) entry which is preliminary data.</text>
</comment>
<dbReference type="Gene3D" id="3.40.630.40">
    <property type="entry name" value="Zn-dependent exopeptidases"/>
    <property type="match status" value="1"/>
</dbReference>
<dbReference type="Pfam" id="PF01520">
    <property type="entry name" value="Amidase_3"/>
    <property type="match status" value="1"/>
</dbReference>
<gene>
    <name evidence="6" type="ORF">ACFSQZ_02320</name>
</gene>
<dbReference type="EC" id="3.5.1.28" evidence="2"/>
<name>A0ABW5DY97_9BACT</name>
<dbReference type="InterPro" id="IPR002508">
    <property type="entry name" value="MurNAc-LAA_cat"/>
</dbReference>
<dbReference type="Proteomes" id="UP001597297">
    <property type="component" value="Unassembled WGS sequence"/>
</dbReference>
<evidence type="ECO:0000256" key="2">
    <source>
        <dbReference type="ARBA" id="ARBA00011901"/>
    </source>
</evidence>
<feature type="chain" id="PRO_5046008528" description="N-acetylmuramoyl-L-alanine amidase" evidence="4">
    <location>
        <begin position="20"/>
        <end position="195"/>
    </location>
</feature>
<dbReference type="PANTHER" id="PTHR30404">
    <property type="entry name" value="N-ACETYLMURAMOYL-L-ALANINE AMIDASE"/>
    <property type="match status" value="1"/>
</dbReference>
<evidence type="ECO:0000313" key="6">
    <source>
        <dbReference type="EMBL" id="MFD2275292.1"/>
    </source>
</evidence>
<dbReference type="CDD" id="cd02696">
    <property type="entry name" value="MurNAc-LAA"/>
    <property type="match status" value="1"/>
</dbReference>
<keyword evidence="7" id="KW-1185">Reference proteome</keyword>
<sequence length="195" mass="21951">MNFLRIVSFIALSCSMLHAGSFKHVVIDPGHGGKDKGAYWGGVKESDINLKVAKKLANILRANDLEVTLTRDSDQFVSLSRRAELSNRYRDTIFISIHFNASTHTYVHGVETFYASSKGKQLANAIHSSMLERLNAKNRRIRLGDRYAVLTKTNCTAVLVECGYISNWAERQNCKRSWYHSLTASAIADGILHYR</sequence>
<dbReference type="PANTHER" id="PTHR30404:SF0">
    <property type="entry name" value="N-ACETYLMURAMOYL-L-ALANINE AMIDASE AMIC"/>
    <property type="match status" value="1"/>
</dbReference>